<keyword evidence="4 6" id="KW-1133">Transmembrane helix</keyword>
<dbReference type="AlphaFoldDB" id="A0AAV8UHS0"/>
<proteinExistence type="inferred from homology"/>
<feature type="transmembrane region" description="Helical" evidence="6">
    <location>
        <begin position="49"/>
        <end position="67"/>
    </location>
</feature>
<keyword evidence="5 6" id="KW-0472">Membrane</keyword>
<feature type="transmembrane region" description="Helical" evidence="6">
    <location>
        <begin position="138"/>
        <end position="157"/>
    </location>
</feature>
<dbReference type="EMBL" id="JAMWBK010000009">
    <property type="protein sequence ID" value="KAJ8902050.1"/>
    <property type="molecule type" value="Genomic_DNA"/>
</dbReference>
<dbReference type="GO" id="GO:0005741">
    <property type="term" value="C:mitochondrial outer membrane"/>
    <property type="evidence" value="ECO:0007669"/>
    <property type="project" value="TreeGrafter"/>
</dbReference>
<accession>A0AAV8UHS0</accession>
<dbReference type="PANTHER" id="PTHR10057">
    <property type="entry name" value="PERIPHERAL-TYPE BENZODIAZEPINE RECEPTOR"/>
    <property type="match status" value="1"/>
</dbReference>
<evidence type="ECO:0000256" key="3">
    <source>
        <dbReference type="ARBA" id="ARBA00022692"/>
    </source>
</evidence>
<dbReference type="PANTHER" id="PTHR10057:SF0">
    <property type="entry name" value="TRANSLOCATOR PROTEIN"/>
    <property type="match status" value="1"/>
</dbReference>
<keyword evidence="3 6" id="KW-0812">Transmembrane</keyword>
<dbReference type="CDD" id="cd15904">
    <property type="entry name" value="TSPO_MBR"/>
    <property type="match status" value="1"/>
</dbReference>
<evidence type="ECO:0000256" key="5">
    <source>
        <dbReference type="ARBA" id="ARBA00023136"/>
    </source>
</evidence>
<name>A0AAV8UHS0_9RHOD</name>
<evidence type="ECO:0000256" key="6">
    <source>
        <dbReference type="SAM" id="Phobius"/>
    </source>
</evidence>
<feature type="transmembrane region" description="Helical" evidence="6">
    <location>
        <begin position="109"/>
        <end position="131"/>
    </location>
</feature>
<dbReference type="InterPro" id="IPR004307">
    <property type="entry name" value="TspO_MBR"/>
</dbReference>
<evidence type="ECO:0000256" key="2">
    <source>
        <dbReference type="ARBA" id="ARBA00007524"/>
    </source>
</evidence>
<dbReference type="Proteomes" id="UP001157974">
    <property type="component" value="Unassembled WGS sequence"/>
</dbReference>
<dbReference type="GO" id="GO:0033013">
    <property type="term" value="P:tetrapyrrole metabolic process"/>
    <property type="evidence" value="ECO:0007669"/>
    <property type="project" value="UniProtKB-ARBA"/>
</dbReference>
<comment type="similarity">
    <text evidence="2">Belongs to the TspO/BZRP family.</text>
</comment>
<sequence length="176" mass="19735">MNISTDTLLWVGSMSLPLLGGLATSVITIDQVDNWYPKLKKPWFTPPKYLFGPIWTLLYLAMGKAFYIVIQNRDDDRMLLSLTCAIYVAQMVLNWAWSPLFFLMKRPDLALVDISVMTVLVVACVFTFGIYSTNAAKLMVPYLGFSAVATTVNYVVLKTNDPTLLRGDVPSPKKIN</sequence>
<dbReference type="InterPro" id="IPR038330">
    <property type="entry name" value="TspO/MBR-related_sf"/>
</dbReference>
<evidence type="ECO:0000313" key="7">
    <source>
        <dbReference type="EMBL" id="KAJ8902050.1"/>
    </source>
</evidence>
<gene>
    <name evidence="7" type="ORF">NDN08_006458</name>
</gene>
<evidence type="ECO:0000256" key="4">
    <source>
        <dbReference type="ARBA" id="ARBA00022989"/>
    </source>
</evidence>
<dbReference type="Pfam" id="PF03073">
    <property type="entry name" value="TspO_MBR"/>
    <property type="match status" value="1"/>
</dbReference>
<reference evidence="7 8" key="1">
    <citation type="journal article" date="2023" name="Nat. Commun.">
        <title>Origin of minicircular mitochondrial genomes in red algae.</title>
        <authorList>
            <person name="Lee Y."/>
            <person name="Cho C.H."/>
            <person name="Lee Y.M."/>
            <person name="Park S.I."/>
            <person name="Yang J.H."/>
            <person name="West J.A."/>
            <person name="Bhattacharya D."/>
            <person name="Yoon H.S."/>
        </authorList>
    </citation>
    <scope>NUCLEOTIDE SEQUENCE [LARGE SCALE GENOMIC DNA]</scope>
    <source>
        <strain evidence="7 8">CCMP1338</strain>
        <tissue evidence="7">Whole cell</tissue>
    </source>
</reference>
<organism evidence="7 8">
    <name type="scientific">Rhodosorus marinus</name>
    <dbReference type="NCBI Taxonomy" id="101924"/>
    <lineage>
        <taxon>Eukaryota</taxon>
        <taxon>Rhodophyta</taxon>
        <taxon>Stylonematophyceae</taxon>
        <taxon>Stylonematales</taxon>
        <taxon>Stylonemataceae</taxon>
        <taxon>Rhodosorus</taxon>
    </lineage>
</organism>
<dbReference type="FunFam" id="1.20.1260.100:FF:000001">
    <property type="entry name" value="translocator protein 2"/>
    <property type="match status" value="1"/>
</dbReference>
<feature type="transmembrane region" description="Helical" evidence="6">
    <location>
        <begin position="7"/>
        <end position="29"/>
    </location>
</feature>
<feature type="transmembrane region" description="Helical" evidence="6">
    <location>
        <begin position="79"/>
        <end position="97"/>
    </location>
</feature>
<protein>
    <submittedName>
        <fullName evidence="7">Uncharacterized protein</fullName>
    </submittedName>
</protein>
<comment type="subcellular location">
    <subcellularLocation>
        <location evidence="1">Membrane</location>
        <topology evidence="1">Multi-pass membrane protein</topology>
    </subcellularLocation>
</comment>
<keyword evidence="8" id="KW-1185">Reference proteome</keyword>
<comment type="caution">
    <text evidence="7">The sequence shown here is derived from an EMBL/GenBank/DDBJ whole genome shotgun (WGS) entry which is preliminary data.</text>
</comment>
<dbReference type="Gene3D" id="1.20.1260.100">
    <property type="entry name" value="TspO/MBR protein"/>
    <property type="match status" value="1"/>
</dbReference>
<evidence type="ECO:0000313" key="8">
    <source>
        <dbReference type="Proteomes" id="UP001157974"/>
    </source>
</evidence>
<dbReference type="PIRSF" id="PIRSF005859">
    <property type="entry name" value="PBR"/>
    <property type="match status" value="1"/>
</dbReference>
<evidence type="ECO:0000256" key="1">
    <source>
        <dbReference type="ARBA" id="ARBA00004141"/>
    </source>
</evidence>